<dbReference type="PANTHER" id="PTHR30518">
    <property type="entry name" value="ENDOLYTIC MUREIN TRANSGLYCOSYLASE"/>
    <property type="match status" value="1"/>
</dbReference>
<evidence type="ECO:0000256" key="5">
    <source>
        <dbReference type="ARBA" id="ARBA00023239"/>
    </source>
</evidence>
<evidence type="ECO:0000313" key="8">
    <source>
        <dbReference type="EMBL" id="XCI27972.1"/>
    </source>
</evidence>
<keyword evidence="5 7" id="KW-0456">Lyase</keyword>
<dbReference type="AlphaFoldDB" id="A0AAU8HRY9"/>
<protein>
    <recommendedName>
        <fullName evidence="7">Endolytic murein transglycosylase</fullName>
        <ecNumber evidence="7">4.2.2.29</ecNumber>
    </recommendedName>
    <alternativeName>
        <fullName evidence="7">Peptidoglycan lytic transglycosylase</fullName>
    </alternativeName>
    <alternativeName>
        <fullName evidence="7">Peptidoglycan polymerization terminase</fullName>
    </alternativeName>
</protein>
<dbReference type="EMBL" id="CP159485">
    <property type="protein sequence ID" value="XCI27972.1"/>
    <property type="molecule type" value="Genomic_DNA"/>
</dbReference>
<sequence>MDKLKTIKDNLSPEKVRIFFSDWTKKKTFFALGISLAVLLIVGVSMIFSLTSPPGDGSQVVQLEIPIGTSTQEIAAKLEENGVIKNQNLFIVYLRLNNLGANFQAGEYDLTDGLTYEEISEALTEGRVAKESVRFTIPEGYTILEISENLESQGLVDGDKFIELIQQGEFEYDFVEGLEDNYHDFRLEGYLYPNTYEVYPDATEFEIIDLMLGEFDSIISDKRNRIDELGLSLHEAVTLASLIEREAKHEDEMSKIASVIFNRLDSGMLLQIDASVLYATGHKDVVTYADLEVDSPYNTYKYKGIPPTPIASPGRAALDAILYPDETEYLFYVADRKTGYHHFAKTYQEHRQNADRYWHID</sequence>
<dbReference type="HAMAP" id="MF_02065">
    <property type="entry name" value="MltG"/>
    <property type="match status" value="1"/>
</dbReference>
<evidence type="ECO:0000256" key="6">
    <source>
        <dbReference type="ARBA" id="ARBA00023316"/>
    </source>
</evidence>
<dbReference type="RefSeq" id="WP_353892549.1">
    <property type="nucleotide sequence ID" value="NZ_CP159485.1"/>
</dbReference>
<reference evidence="8" key="2">
    <citation type="submission" date="2024-06" db="EMBL/GenBank/DDBJ databases">
        <authorList>
            <person name="Petrova K.O."/>
            <person name="Toshchakov S.V."/>
            <person name="Boltjanskaja Y.V."/>
            <person name="Kevbrin V.V."/>
        </authorList>
    </citation>
    <scope>NUCLEOTIDE SEQUENCE</scope>
    <source>
        <strain evidence="8">Z-710</strain>
    </source>
</reference>
<dbReference type="Gene3D" id="3.30.160.60">
    <property type="entry name" value="Classic Zinc Finger"/>
    <property type="match status" value="1"/>
</dbReference>
<gene>
    <name evidence="7 8" type="primary">mltG</name>
    <name evidence="8" type="ORF">PRVXH_001903</name>
</gene>
<comment type="catalytic activity">
    <reaction evidence="7">
        <text>a peptidoglycan chain = a peptidoglycan chain with N-acetyl-1,6-anhydromuramyl-[peptide] at the reducing end + a peptidoglycan chain with N-acetylglucosamine at the non-reducing end.</text>
        <dbReference type="EC" id="4.2.2.29"/>
    </reaction>
</comment>
<evidence type="ECO:0000256" key="3">
    <source>
        <dbReference type="ARBA" id="ARBA00022989"/>
    </source>
</evidence>
<evidence type="ECO:0000256" key="4">
    <source>
        <dbReference type="ARBA" id="ARBA00023136"/>
    </source>
</evidence>
<proteinExistence type="inferred from homology"/>
<dbReference type="GO" id="GO:0009252">
    <property type="term" value="P:peptidoglycan biosynthetic process"/>
    <property type="evidence" value="ECO:0007669"/>
    <property type="project" value="UniProtKB-UniRule"/>
</dbReference>
<dbReference type="GO" id="GO:0008932">
    <property type="term" value="F:lytic endotransglycosylase activity"/>
    <property type="evidence" value="ECO:0007669"/>
    <property type="project" value="UniProtKB-UniRule"/>
</dbReference>
<dbReference type="InterPro" id="IPR003770">
    <property type="entry name" value="MLTG-like"/>
</dbReference>
<comment type="similarity">
    <text evidence="7">Belongs to the transglycosylase MltG family.</text>
</comment>
<keyword evidence="1 7" id="KW-1003">Cell membrane</keyword>
<dbReference type="Gene3D" id="3.30.1490.480">
    <property type="entry name" value="Endolytic murein transglycosylase"/>
    <property type="match status" value="2"/>
</dbReference>
<organism evidence="8">
    <name type="scientific">Proteinivorax hydrogeniformans</name>
    <dbReference type="NCBI Taxonomy" id="1826727"/>
    <lineage>
        <taxon>Bacteria</taxon>
        <taxon>Bacillati</taxon>
        <taxon>Bacillota</taxon>
        <taxon>Clostridia</taxon>
        <taxon>Eubacteriales</taxon>
        <taxon>Proteinivoracaceae</taxon>
        <taxon>Proteinivorax</taxon>
    </lineage>
</organism>
<keyword evidence="4 7" id="KW-0472">Membrane</keyword>
<accession>A0AAU8HRY9</accession>
<comment type="function">
    <text evidence="7">Functions as a peptidoglycan terminase that cleaves nascent peptidoglycan strands endolytically to terminate their elongation.</text>
</comment>
<name>A0AAU8HRY9_9FIRM</name>
<dbReference type="PANTHER" id="PTHR30518:SF2">
    <property type="entry name" value="ENDOLYTIC MUREIN TRANSGLYCOSYLASE"/>
    <property type="match status" value="1"/>
</dbReference>
<dbReference type="CDD" id="cd08010">
    <property type="entry name" value="MltG_like"/>
    <property type="match status" value="1"/>
</dbReference>
<evidence type="ECO:0000256" key="1">
    <source>
        <dbReference type="ARBA" id="ARBA00022475"/>
    </source>
</evidence>
<keyword evidence="2 7" id="KW-0812">Transmembrane</keyword>
<dbReference type="GO" id="GO:0005886">
    <property type="term" value="C:plasma membrane"/>
    <property type="evidence" value="ECO:0007669"/>
    <property type="project" value="UniProtKB-SubCell"/>
</dbReference>
<keyword evidence="3 7" id="KW-1133">Transmembrane helix</keyword>
<dbReference type="GO" id="GO:0071555">
    <property type="term" value="P:cell wall organization"/>
    <property type="evidence" value="ECO:0007669"/>
    <property type="project" value="UniProtKB-KW"/>
</dbReference>
<keyword evidence="6 7" id="KW-0961">Cell wall biogenesis/degradation</keyword>
<reference evidence="8" key="1">
    <citation type="journal article" date="2018" name="Antonie Van Leeuwenhoek">
        <title>Proteinivorax hydrogeniformans sp. nov., an anaerobic, haloalkaliphilic bacterium fermenting proteinaceous compounds with high hydrogen production.</title>
        <authorList>
            <person name="Boltyanskaya Y."/>
            <person name="Detkova E."/>
            <person name="Pimenov N."/>
            <person name="Kevbrin V."/>
        </authorList>
    </citation>
    <scope>NUCLEOTIDE SEQUENCE</scope>
    <source>
        <strain evidence="8">Z-710</strain>
    </source>
</reference>
<evidence type="ECO:0000256" key="7">
    <source>
        <dbReference type="HAMAP-Rule" id="MF_02065"/>
    </source>
</evidence>
<feature type="site" description="Important for catalytic activity" evidence="7">
    <location>
        <position position="246"/>
    </location>
</feature>
<feature type="transmembrane region" description="Helical" evidence="7">
    <location>
        <begin position="29"/>
        <end position="50"/>
    </location>
</feature>
<dbReference type="Pfam" id="PF02618">
    <property type="entry name" value="YceG"/>
    <property type="match status" value="1"/>
</dbReference>
<evidence type="ECO:0000256" key="2">
    <source>
        <dbReference type="ARBA" id="ARBA00022692"/>
    </source>
</evidence>
<comment type="subcellular location">
    <subcellularLocation>
        <location evidence="7">Cell membrane</location>
        <topology evidence="7">Single-pass membrane protein</topology>
    </subcellularLocation>
</comment>
<dbReference type="NCBIfam" id="TIGR00247">
    <property type="entry name" value="endolytic transglycosylase MltG"/>
    <property type="match status" value="1"/>
</dbReference>
<dbReference type="EC" id="4.2.2.29" evidence="7"/>